<evidence type="ECO:0000313" key="2">
    <source>
        <dbReference type="Proteomes" id="UP000276133"/>
    </source>
</evidence>
<reference evidence="1 2" key="1">
    <citation type="journal article" date="2018" name="Sci. Rep.">
        <title>Genomic signatures of local adaptation to the degree of environmental predictability in rotifers.</title>
        <authorList>
            <person name="Franch-Gras L."/>
            <person name="Hahn C."/>
            <person name="Garcia-Roger E.M."/>
            <person name="Carmona M.J."/>
            <person name="Serra M."/>
            <person name="Gomez A."/>
        </authorList>
    </citation>
    <scope>NUCLEOTIDE SEQUENCE [LARGE SCALE GENOMIC DNA]</scope>
    <source>
        <strain evidence="1">HYR1</strain>
    </source>
</reference>
<organism evidence="1 2">
    <name type="scientific">Brachionus plicatilis</name>
    <name type="common">Marine rotifer</name>
    <name type="synonym">Brachionus muelleri</name>
    <dbReference type="NCBI Taxonomy" id="10195"/>
    <lineage>
        <taxon>Eukaryota</taxon>
        <taxon>Metazoa</taxon>
        <taxon>Spiralia</taxon>
        <taxon>Gnathifera</taxon>
        <taxon>Rotifera</taxon>
        <taxon>Eurotatoria</taxon>
        <taxon>Monogononta</taxon>
        <taxon>Pseudotrocha</taxon>
        <taxon>Ploima</taxon>
        <taxon>Brachionidae</taxon>
        <taxon>Brachionus</taxon>
    </lineage>
</organism>
<dbReference type="AlphaFoldDB" id="A0A3M7PMI9"/>
<evidence type="ECO:0000313" key="1">
    <source>
        <dbReference type="EMBL" id="RNA00270.1"/>
    </source>
</evidence>
<keyword evidence="2" id="KW-1185">Reference proteome</keyword>
<dbReference type="EMBL" id="REGN01009843">
    <property type="protein sequence ID" value="RNA00270.1"/>
    <property type="molecule type" value="Genomic_DNA"/>
</dbReference>
<sequence length="67" mass="7618">MHSRISLDIFLSFEAAGSKKANESKNNSSAEFLTGKFMINTFTKYFKCLARFDAQLIKHTDIIGVQR</sequence>
<gene>
    <name evidence="1" type="ORF">BpHYR1_040523</name>
</gene>
<dbReference type="Proteomes" id="UP000276133">
    <property type="component" value="Unassembled WGS sequence"/>
</dbReference>
<comment type="caution">
    <text evidence="1">The sequence shown here is derived from an EMBL/GenBank/DDBJ whole genome shotgun (WGS) entry which is preliminary data.</text>
</comment>
<name>A0A3M7PMI9_BRAPC</name>
<proteinExistence type="predicted"/>
<accession>A0A3M7PMI9</accession>
<protein>
    <submittedName>
        <fullName evidence="1">Uncharacterized protein</fullName>
    </submittedName>
</protein>